<evidence type="ECO:0000313" key="2">
    <source>
        <dbReference type="Proteomes" id="UP000325333"/>
    </source>
</evidence>
<dbReference type="Proteomes" id="UP000325333">
    <property type="component" value="Unassembled WGS sequence"/>
</dbReference>
<organism evidence="1 2">
    <name type="scientific">Azospirillum argentinense</name>
    <dbReference type="NCBI Taxonomy" id="2970906"/>
    <lineage>
        <taxon>Bacteria</taxon>
        <taxon>Pseudomonadati</taxon>
        <taxon>Pseudomonadota</taxon>
        <taxon>Alphaproteobacteria</taxon>
        <taxon>Rhodospirillales</taxon>
        <taxon>Azospirillaceae</taxon>
        <taxon>Azospirillum</taxon>
    </lineage>
</organism>
<accession>A0A5B0KZ18</accession>
<protein>
    <submittedName>
        <fullName evidence="1">Uncharacterized protein</fullName>
    </submittedName>
</protein>
<dbReference type="AlphaFoldDB" id="A0A5B0KZ18"/>
<proteinExistence type="predicted"/>
<gene>
    <name evidence="1" type="ORF">FH063_001369</name>
</gene>
<name>A0A5B0KZ18_9PROT</name>
<comment type="caution">
    <text evidence="1">The sequence shown here is derived from an EMBL/GenBank/DDBJ whole genome shotgun (WGS) entry which is preliminary data.</text>
</comment>
<reference evidence="1 2" key="1">
    <citation type="submission" date="2019-07" db="EMBL/GenBank/DDBJ databases">
        <title>Genome sequencing of the stress-tolerant strain Azospirillum brasilense Az19.</title>
        <authorList>
            <person name="Maroniche G.A."/>
            <person name="Garcia J.E."/>
            <person name="Pagnussat L."/>
            <person name="Amenta M."/>
            <person name="Creus C.M."/>
        </authorList>
    </citation>
    <scope>NUCLEOTIDE SEQUENCE [LARGE SCALE GENOMIC DNA]</scope>
    <source>
        <strain evidence="1 2">Az19</strain>
    </source>
</reference>
<evidence type="ECO:0000313" key="1">
    <source>
        <dbReference type="EMBL" id="KAA1057201.1"/>
    </source>
</evidence>
<dbReference type="EMBL" id="VEWN01000002">
    <property type="protein sequence ID" value="KAA1057201.1"/>
    <property type="molecule type" value="Genomic_DNA"/>
</dbReference>
<sequence length="92" mass="10255">MSKTITPPTCEELSERDGCMSVSREADTSWRHGAYITQVFHRAADDTYWRALYCLSTDGETNGLREGDAEITQVRPVEKTVIDYVPVATPSA</sequence>